<dbReference type="InterPro" id="IPR020602">
    <property type="entry name" value="GTP_CycHdrlase_I_dom"/>
</dbReference>
<dbReference type="Gene3D" id="3.30.1130.10">
    <property type="match status" value="1"/>
</dbReference>
<dbReference type="GO" id="GO:0006730">
    <property type="term" value="P:one-carbon metabolic process"/>
    <property type="evidence" value="ECO:0007669"/>
    <property type="project" value="UniProtKB-UniRule"/>
</dbReference>
<reference evidence="8 9" key="1">
    <citation type="submission" date="2017-10" db="EMBL/GenBank/DDBJ databases">
        <title>Sequencing the genomes of 1000 actinobacteria strains.</title>
        <authorList>
            <person name="Klenk H.-P."/>
        </authorList>
    </citation>
    <scope>NUCLEOTIDE SEQUENCE [LARGE SCALE GENOMIC DNA]</scope>
    <source>
        <strain evidence="8 9">DSM 21798</strain>
    </source>
</reference>
<proteinExistence type="inferred from homology"/>
<evidence type="ECO:0000256" key="2">
    <source>
        <dbReference type="ARBA" id="ARBA00005080"/>
    </source>
</evidence>
<comment type="caution">
    <text evidence="8">The sequence shown here is derived from an EMBL/GenBank/DDBJ whole genome shotgun (WGS) entry which is preliminary data.</text>
</comment>
<keyword evidence="9" id="KW-1185">Reference proteome</keyword>
<evidence type="ECO:0000256" key="1">
    <source>
        <dbReference type="ARBA" id="ARBA00001052"/>
    </source>
</evidence>
<dbReference type="FunFam" id="1.10.286.10:FF:000001">
    <property type="entry name" value="GTP cyclohydrolase 1"/>
    <property type="match status" value="1"/>
</dbReference>
<dbReference type="InterPro" id="IPR018234">
    <property type="entry name" value="GTP_CycHdrlase_I_CS"/>
</dbReference>
<accession>A0A2A9DUK1</accession>
<dbReference type="AlphaFoldDB" id="A0A2A9DUK1"/>
<sequence>MSGVDRERIEAATRELLVAIGESVDRAGLENTPQRVAEAYAEFFHGVGEDPLELLGEGIPLDEGDSGEIVMVRDIALRSMCEHHLLPFLGTAHVAYAPHERVVGLGRIPRVVDVLAARPQVQERLGEQIADAISTGLDAAGVLVIIDAAHSCVTARGTQQARSTTVTLASRGTFSDPIQRAEVVALISRGDAS</sequence>
<dbReference type="PROSITE" id="PS00859">
    <property type="entry name" value="GTP_CYCLOHYDROL_1_1"/>
    <property type="match status" value="1"/>
</dbReference>
<evidence type="ECO:0000256" key="4">
    <source>
        <dbReference type="ARBA" id="ARBA00022563"/>
    </source>
</evidence>
<dbReference type="GO" id="GO:0006729">
    <property type="term" value="P:tetrahydrobiopterin biosynthetic process"/>
    <property type="evidence" value="ECO:0007669"/>
    <property type="project" value="TreeGrafter"/>
</dbReference>
<dbReference type="Gene3D" id="1.10.286.10">
    <property type="match status" value="1"/>
</dbReference>
<dbReference type="Proteomes" id="UP000221369">
    <property type="component" value="Unassembled WGS sequence"/>
</dbReference>
<dbReference type="NCBIfam" id="NF006825">
    <property type="entry name" value="PRK09347.1-2"/>
    <property type="match status" value="1"/>
</dbReference>
<name>A0A2A9DUK1_9MICO</name>
<feature type="binding site" evidence="6">
    <location>
        <position position="152"/>
    </location>
    <ligand>
        <name>Zn(2+)</name>
        <dbReference type="ChEBI" id="CHEBI:29105"/>
    </ligand>
</feature>
<dbReference type="GO" id="GO:0008270">
    <property type="term" value="F:zinc ion binding"/>
    <property type="evidence" value="ECO:0007669"/>
    <property type="project" value="UniProtKB-UniRule"/>
</dbReference>
<dbReference type="PANTHER" id="PTHR11109:SF7">
    <property type="entry name" value="GTP CYCLOHYDROLASE 1"/>
    <property type="match status" value="1"/>
</dbReference>
<dbReference type="InterPro" id="IPR043133">
    <property type="entry name" value="GTP-CH-I_C/QueF"/>
</dbReference>
<organism evidence="8 9">
    <name type="scientific">Paramicrobacterium agarici</name>
    <dbReference type="NCBI Taxonomy" id="630514"/>
    <lineage>
        <taxon>Bacteria</taxon>
        <taxon>Bacillati</taxon>
        <taxon>Actinomycetota</taxon>
        <taxon>Actinomycetes</taxon>
        <taxon>Micrococcales</taxon>
        <taxon>Microbacteriaceae</taxon>
        <taxon>Paramicrobacterium</taxon>
    </lineage>
</organism>
<dbReference type="GO" id="GO:0046654">
    <property type="term" value="P:tetrahydrofolate biosynthetic process"/>
    <property type="evidence" value="ECO:0007669"/>
    <property type="project" value="UniProtKB-UniRule"/>
</dbReference>
<dbReference type="EC" id="3.5.4.16" evidence="6"/>
<keyword evidence="6" id="KW-0479">Metal-binding</keyword>
<dbReference type="Pfam" id="PF01227">
    <property type="entry name" value="GTP_cyclohydroI"/>
    <property type="match status" value="1"/>
</dbReference>
<dbReference type="UniPathway" id="UPA00848">
    <property type="reaction ID" value="UER00151"/>
</dbReference>
<keyword evidence="6" id="KW-0547">Nucleotide-binding</keyword>
<comment type="subunit">
    <text evidence="6">Homopolymer.</text>
</comment>
<dbReference type="GO" id="GO:0003934">
    <property type="term" value="F:GTP cyclohydrolase I activity"/>
    <property type="evidence" value="ECO:0007669"/>
    <property type="project" value="UniProtKB-UniRule"/>
</dbReference>
<dbReference type="NCBIfam" id="NF006826">
    <property type="entry name" value="PRK09347.1-3"/>
    <property type="match status" value="1"/>
</dbReference>
<dbReference type="NCBIfam" id="TIGR00063">
    <property type="entry name" value="folE"/>
    <property type="match status" value="1"/>
</dbReference>
<dbReference type="GO" id="GO:0005525">
    <property type="term" value="F:GTP binding"/>
    <property type="evidence" value="ECO:0007669"/>
    <property type="project" value="UniProtKB-KW"/>
</dbReference>
<comment type="similarity">
    <text evidence="3 6">Belongs to the GTP cyclohydrolase I family.</text>
</comment>
<keyword evidence="6" id="KW-0862">Zinc</keyword>
<gene>
    <name evidence="6" type="primary">folE</name>
    <name evidence="8" type="ORF">ATJ78_1399</name>
</gene>
<feature type="domain" description="GTP cyclohydrolase I" evidence="7">
    <location>
        <begin position="9"/>
        <end position="187"/>
    </location>
</feature>
<dbReference type="FunFam" id="3.30.1130.10:FF:000001">
    <property type="entry name" value="GTP cyclohydrolase 1"/>
    <property type="match status" value="1"/>
</dbReference>
<keyword evidence="4 6" id="KW-0554">One-carbon metabolism</keyword>
<evidence type="ECO:0000313" key="8">
    <source>
        <dbReference type="EMBL" id="PFG30467.1"/>
    </source>
</evidence>
<protein>
    <recommendedName>
        <fullName evidence="6">GTP cyclohydrolase 1</fullName>
        <ecNumber evidence="6">3.5.4.16</ecNumber>
    </recommendedName>
    <alternativeName>
        <fullName evidence="6">GTP cyclohydrolase I</fullName>
        <shortName evidence="6">GTP-CH-I</shortName>
    </alternativeName>
</protein>
<comment type="catalytic activity">
    <reaction evidence="1 6">
        <text>GTP + H2O = 7,8-dihydroneopterin 3'-triphosphate + formate + H(+)</text>
        <dbReference type="Rhea" id="RHEA:17473"/>
        <dbReference type="ChEBI" id="CHEBI:15377"/>
        <dbReference type="ChEBI" id="CHEBI:15378"/>
        <dbReference type="ChEBI" id="CHEBI:15740"/>
        <dbReference type="ChEBI" id="CHEBI:37565"/>
        <dbReference type="ChEBI" id="CHEBI:58462"/>
        <dbReference type="EC" id="3.5.4.16"/>
    </reaction>
</comment>
<evidence type="ECO:0000259" key="7">
    <source>
        <dbReference type="Pfam" id="PF01227"/>
    </source>
</evidence>
<dbReference type="PANTHER" id="PTHR11109">
    <property type="entry name" value="GTP CYCLOHYDROLASE I"/>
    <property type="match status" value="1"/>
</dbReference>
<evidence type="ECO:0000313" key="9">
    <source>
        <dbReference type="Proteomes" id="UP000221369"/>
    </source>
</evidence>
<dbReference type="EMBL" id="PDJE01000001">
    <property type="protein sequence ID" value="PFG30467.1"/>
    <property type="molecule type" value="Genomic_DNA"/>
</dbReference>
<dbReference type="InterPro" id="IPR043134">
    <property type="entry name" value="GTP-CH-I_N"/>
</dbReference>
<evidence type="ECO:0000256" key="3">
    <source>
        <dbReference type="ARBA" id="ARBA00008085"/>
    </source>
</evidence>
<feature type="binding site" evidence="6">
    <location>
        <position position="81"/>
    </location>
    <ligand>
        <name>Zn(2+)</name>
        <dbReference type="ChEBI" id="CHEBI:29105"/>
    </ligand>
</feature>
<evidence type="ECO:0000256" key="6">
    <source>
        <dbReference type="HAMAP-Rule" id="MF_00223"/>
    </source>
</evidence>
<dbReference type="HAMAP" id="MF_00223">
    <property type="entry name" value="FolE"/>
    <property type="match status" value="1"/>
</dbReference>
<keyword evidence="5 6" id="KW-0378">Hydrolase</keyword>
<dbReference type="InterPro" id="IPR001474">
    <property type="entry name" value="GTP_CycHdrlase_I"/>
</dbReference>
<evidence type="ECO:0000256" key="5">
    <source>
        <dbReference type="ARBA" id="ARBA00022801"/>
    </source>
</evidence>
<dbReference type="SUPFAM" id="SSF55620">
    <property type="entry name" value="Tetrahydrobiopterin biosynthesis enzymes-like"/>
    <property type="match status" value="1"/>
</dbReference>
<feature type="binding site" evidence="6">
    <location>
        <position position="84"/>
    </location>
    <ligand>
        <name>Zn(2+)</name>
        <dbReference type="ChEBI" id="CHEBI:29105"/>
    </ligand>
</feature>
<dbReference type="RefSeq" id="WP_098406923.1">
    <property type="nucleotide sequence ID" value="NZ_PDJE01000001.1"/>
</dbReference>
<keyword evidence="6" id="KW-0342">GTP-binding</keyword>
<dbReference type="GO" id="GO:0005737">
    <property type="term" value="C:cytoplasm"/>
    <property type="evidence" value="ECO:0007669"/>
    <property type="project" value="TreeGrafter"/>
</dbReference>
<comment type="pathway">
    <text evidence="2 6">Cofactor biosynthesis; 7,8-dihydroneopterin triphosphate biosynthesis; 7,8-dihydroneopterin triphosphate from GTP: step 1/1.</text>
</comment>